<feature type="region of interest" description="Disordered" evidence="1">
    <location>
        <begin position="132"/>
        <end position="202"/>
    </location>
</feature>
<dbReference type="InterPro" id="IPR004827">
    <property type="entry name" value="bZIP"/>
</dbReference>
<evidence type="ECO:0000313" key="3">
    <source>
        <dbReference type="EMBL" id="KAL3808100.1"/>
    </source>
</evidence>
<dbReference type="AlphaFoldDB" id="A0ABD3R5B7"/>
<reference evidence="3 4" key="1">
    <citation type="submission" date="2024-10" db="EMBL/GenBank/DDBJ databases">
        <title>Updated reference genomes for cyclostephanoid diatoms.</title>
        <authorList>
            <person name="Roberts W.R."/>
            <person name="Alverson A.J."/>
        </authorList>
    </citation>
    <scope>NUCLEOTIDE SEQUENCE [LARGE SCALE GENOMIC DNA]</scope>
    <source>
        <strain evidence="3 4">AJA228-03</strain>
    </source>
</reference>
<gene>
    <name evidence="3" type="ORF">ACHAXA_010812</name>
</gene>
<comment type="caution">
    <text evidence="3">The sequence shown here is derived from an EMBL/GenBank/DDBJ whole genome shotgun (WGS) entry which is preliminary data.</text>
</comment>
<sequence length="288" mass="30630">MAGKRARQPDNTVPSKSPMEESADALAGVEGALTGSKRKGTTAPSKKLGGGGATTTSTANAAEGDAVNMPRSNSMEQLAEVAGSILKEEEEQDQDRDDKRVGAGAWYATNDIAIAAAAAAAAATVPNPMADAAATAAAVPTGFRKKPAAKKATIPAKSAAASSSSEPSAAPPETATSDDGNGKSRKTQITYNPDVAMTKEQLTAWRREMRRVRNRESAAASRRKVRDRIDELEDEVEIWKRRYQEVMARLGQSEGDREEEEREVRRELNSSETTAMAIDDEGKAHSQV</sequence>
<dbReference type="InterPro" id="IPR046347">
    <property type="entry name" value="bZIP_sf"/>
</dbReference>
<dbReference type="SUPFAM" id="SSF57959">
    <property type="entry name" value="Leucine zipper domain"/>
    <property type="match status" value="1"/>
</dbReference>
<dbReference type="CDD" id="cd14686">
    <property type="entry name" value="bZIP"/>
    <property type="match status" value="1"/>
</dbReference>
<protein>
    <recommendedName>
        <fullName evidence="2">BZIP domain-containing protein</fullName>
    </recommendedName>
</protein>
<organism evidence="3 4">
    <name type="scientific">Cyclostephanos tholiformis</name>
    <dbReference type="NCBI Taxonomy" id="382380"/>
    <lineage>
        <taxon>Eukaryota</taxon>
        <taxon>Sar</taxon>
        <taxon>Stramenopiles</taxon>
        <taxon>Ochrophyta</taxon>
        <taxon>Bacillariophyta</taxon>
        <taxon>Coscinodiscophyceae</taxon>
        <taxon>Thalassiosirophycidae</taxon>
        <taxon>Stephanodiscales</taxon>
        <taxon>Stephanodiscaceae</taxon>
        <taxon>Cyclostephanos</taxon>
    </lineage>
</organism>
<evidence type="ECO:0000256" key="1">
    <source>
        <dbReference type="SAM" id="MobiDB-lite"/>
    </source>
</evidence>
<dbReference type="EMBL" id="JALLPB020000547">
    <property type="protein sequence ID" value="KAL3808100.1"/>
    <property type="molecule type" value="Genomic_DNA"/>
</dbReference>
<evidence type="ECO:0000313" key="4">
    <source>
        <dbReference type="Proteomes" id="UP001530377"/>
    </source>
</evidence>
<dbReference type="Pfam" id="PF00170">
    <property type="entry name" value="bZIP_1"/>
    <property type="match status" value="1"/>
</dbReference>
<accession>A0ABD3R5B7</accession>
<feature type="compositionally biased region" description="Low complexity" evidence="1">
    <location>
        <begin position="150"/>
        <end position="177"/>
    </location>
</feature>
<dbReference type="Proteomes" id="UP001530377">
    <property type="component" value="Unassembled WGS sequence"/>
</dbReference>
<dbReference type="PROSITE" id="PS00036">
    <property type="entry name" value="BZIP_BASIC"/>
    <property type="match status" value="1"/>
</dbReference>
<feature type="region of interest" description="Disordered" evidence="1">
    <location>
        <begin position="1"/>
        <end position="102"/>
    </location>
</feature>
<feature type="region of interest" description="Disordered" evidence="1">
    <location>
        <begin position="250"/>
        <end position="288"/>
    </location>
</feature>
<dbReference type="SMART" id="SM00338">
    <property type="entry name" value="BRLZ"/>
    <property type="match status" value="1"/>
</dbReference>
<feature type="domain" description="BZIP" evidence="2">
    <location>
        <begin position="210"/>
        <end position="224"/>
    </location>
</feature>
<proteinExistence type="predicted"/>
<evidence type="ECO:0000259" key="2">
    <source>
        <dbReference type="PROSITE" id="PS00036"/>
    </source>
</evidence>
<keyword evidence="4" id="KW-1185">Reference proteome</keyword>
<name>A0ABD3R5B7_9STRA</name>